<proteinExistence type="predicted"/>
<name>B3FIY7_BP201</name>
<protein>
    <submittedName>
        <fullName evidence="2">Uncharacterized protein</fullName>
    </submittedName>
</protein>
<dbReference type="RefSeq" id="YP_001956848.1">
    <property type="nucleotide sequence ID" value="NC_010821.1"/>
</dbReference>
<feature type="compositionally biased region" description="Basic and acidic residues" evidence="1">
    <location>
        <begin position="277"/>
        <end position="287"/>
    </location>
</feature>
<reference evidence="2 3" key="1">
    <citation type="journal article" date="2008" name="Virology">
        <title>Characterization of Pseudomonas chlororaphis myovirus 201varphi2-1 via genomic sequencing, mass spectrometry, and electron microscopy.</title>
        <authorList>
            <person name="Thomas J.A."/>
            <person name="Rolando M.R."/>
            <person name="Carroll C.A."/>
            <person name="Shen P.S."/>
            <person name="Belnap D.M."/>
            <person name="Weintraub S.T."/>
            <person name="Serwer P."/>
            <person name="Hardies S.C."/>
        </authorList>
    </citation>
    <scope>NUCLEOTIDE SEQUENCE</scope>
</reference>
<organism evidence="2 3">
    <name type="scientific">Pseudomonas phage 201phi2-1</name>
    <name type="common">Pseudomonas chlororaphis phage 201phi2-1</name>
    <dbReference type="NCBI Taxonomy" id="198110"/>
    <lineage>
        <taxon>Viruses</taxon>
        <taxon>Duplodnaviria</taxon>
        <taxon>Heunggongvirae</taxon>
        <taxon>Uroviricota</taxon>
        <taxon>Caudoviricetes</taxon>
        <taxon>Chimalliviridae</taxon>
        <taxon>Serwervirus</taxon>
        <taxon>Serwervirus 201phi21</taxon>
    </lineage>
</organism>
<gene>
    <name evidence="2" type="ORF">201phi2-1p124</name>
</gene>
<accession>B3FIY7</accession>
<dbReference type="KEGG" id="vg:6372700"/>
<dbReference type="OrthoDB" id="5452at10239"/>
<evidence type="ECO:0000313" key="3">
    <source>
        <dbReference type="Proteomes" id="UP000002421"/>
    </source>
</evidence>
<keyword evidence="3" id="KW-1185">Reference proteome</keyword>
<organismHost>
    <name type="scientific">Pseudomonas chlororaphis</name>
    <dbReference type="NCBI Taxonomy" id="587753"/>
</organismHost>
<evidence type="ECO:0000313" key="2">
    <source>
        <dbReference type="EMBL" id="ABY62956.1"/>
    </source>
</evidence>
<sequence length="527" mass="60176">MEFFVSNVQGAGFTEVSVKHGDEVLTWSTRTYSKVQLANPNRVFNELNGFLQTLPPATHDKMFTSYSEINRLFRMGFEPQHLVNTLVHHIEEIYKCLPMNALRRWLLTIGNIYIPADTQDTITQDSRYNKRGQTYLKSDYINLATVAMALQAMIPVWGEYIDQCTDQELYKENSVVGLVHRCELTNWPLNETDAMGEEIPTAWEKLDDYIRYRVEDEPNTLPRQWAGQSATDVRVLLHSKVLVRRLTIIPLNDHSSHSIVSNIFSYVRTNVSPAERSTADRVAKKQPEGGSSMDDENKTSFIESHKTTSRISPGDVTMYNLEAKDYVMLAETVDPTICKDKLAQCISCIDHVAQIEIRPHQILLAQWVMAKAFPARAFYHISKLPVNYLLATTQALLWHWGFKDAAIMMQVEPVMYGEHGSTTQLTQARQGSRIANRFRPQLDELFPHMKLQKTPQNGSETPKPENMAGLAINNCNHSIRGSNWVYHGPMRLFEEAGQITHNRVLIIPQTIKHTLTEVVIHLAQINQ</sequence>
<evidence type="ECO:0000256" key="1">
    <source>
        <dbReference type="SAM" id="MobiDB-lite"/>
    </source>
</evidence>
<dbReference type="Proteomes" id="UP000002421">
    <property type="component" value="Segment"/>
</dbReference>
<feature type="region of interest" description="Disordered" evidence="1">
    <location>
        <begin position="275"/>
        <end position="298"/>
    </location>
</feature>
<dbReference type="EMBL" id="EU197055">
    <property type="protein sequence ID" value="ABY62956.1"/>
    <property type="molecule type" value="Genomic_DNA"/>
</dbReference>